<reference evidence="1 2" key="1">
    <citation type="submission" date="2019-01" db="EMBL/GenBank/DDBJ databases">
        <authorList>
            <person name="Ferrante I. M."/>
        </authorList>
    </citation>
    <scope>NUCLEOTIDE SEQUENCE [LARGE SCALE GENOMIC DNA]</scope>
    <source>
        <strain evidence="1 2">B856</strain>
    </source>
</reference>
<evidence type="ECO:0000313" key="2">
    <source>
        <dbReference type="Proteomes" id="UP000291116"/>
    </source>
</evidence>
<dbReference type="EMBL" id="CAACVS010000259">
    <property type="protein sequence ID" value="VEU40143.1"/>
    <property type="molecule type" value="Genomic_DNA"/>
</dbReference>
<dbReference type="Proteomes" id="UP000291116">
    <property type="component" value="Unassembled WGS sequence"/>
</dbReference>
<sequence>MQRLSNGATFGVIVVGIKEWVAMLVGEIDPLYLALSAEAECKAAIAEAVEAAAAEAVALTRSVKGSSNDGRSGSTASIVGREGTLDGAGVVLTMGSVV</sequence>
<keyword evidence="2" id="KW-1185">Reference proteome</keyword>
<dbReference type="AlphaFoldDB" id="A0A448ZDM8"/>
<protein>
    <submittedName>
        <fullName evidence="1">Uncharacterized protein</fullName>
    </submittedName>
</protein>
<gene>
    <name evidence="1" type="ORF">PSNMU_V1.4_AUG-EV-PASAV3_0069520</name>
</gene>
<name>A0A448ZDM8_9STRA</name>
<organism evidence="1 2">
    <name type="scientific">Pseudo-nitzschia multistriata</name>
    <dbReference type="NCBI Taxonomy" id="183589"/>
    <lineage>
        <taxon>Eukaryota</taxon>
        <taxon>Sar</taxon>
        <taxon>Stramenopiles</taxon>
        <taxon>Ochrophyta</taxon>
        <taxon>Bacillariophyta</taxon>
        <taxon>Bacillariophyceae</taxon>
        <taxon>Bacillariophycidae</taxon>
        <taxon>Bacillariales</taxon>
        <taxon>Bacillariaceae</taxon>
        <taxon>Pseudo-nitzschia</taxon>
    </lineage>
</organism>
<accession>A0A448ZDM8</accession>
<evidence type="ECO:0000313" key="1">
    <source>
        <dbReference type="EMBL" id="VEU40143.1"/>
    </source>
</evidence>
<proteinExistence type="predicted"/>